<comment type="similarity">
    <text evidence="14">Belongs to the MurCDEF family.</text>
</comment>
<evidence type="ECO:0000256" key="9">
    <source>
        <dbReference type="ARBA" id="ARBA00022960"/>
    </source>
</evidence>
<dbReference type="GO" id="GO:0005524">
    <property type="term" value="F:ATP binding"/>
    <property type="evidence" value="ECO:0007669"/>
    <property type="project" value="UniProtKB-UniRule"/>
</dbReference>
<dbReference type="InterPro" id="IPR004101">
    <property type="entry name" value="Mur_ligase_C"/>
</dbReference>
<keyword evidence="7 14" id="KW-0547">Nucleotide-binding</keyword>
<evidence type="ECO:0000259" key="17">
    <source>
        <dbReference type="Pfam" id="PF02875"/>
    </source>
</evidence>
<dbReference type="GO" id="GO:0005737">
    <property type="term" value="C:cytoplasm"/>
    <property type="evidence" value="ECO:0007669"/>
    <property type="project" value="UniProtKB-SubCell"/>
</dbReference>
<evidence type="ECO:0000256" key="1">
    <source>
        <dbReference type="ARBA" id="ARBA00004496"/>
    </source>
</evidence>
<keyword evidence="15" id="KW-0472">Membrane</keyword>
<protein>
    <recommendedName>
        <fullName evidence="3 14">UDP-N-acetylmuramate--L-alanine ligase</fullName>
        <ecNumber evidence="3 14">6.3.2.8</ecNumber>
    </recommendedName>
    <alternativeName>
        <fullName evidence="14">UDP-N-acetylmuramoyl-L-alanine synthetase</fullName>
    </alternativeName>
</protein>
<evidence type="ECO:0000256" key="6">
    <source>
        <dbReference type="ARBA" id="ARBA00022618"/>
    </source>
</evidence>
<evidence type="ECO:0000256" key="5">
    <source>
        <dbReference type="ARBA" id="ARBA00022598"/>
    </source>
</evidence>
<dbReference type="Pfam" id="PF02875">
    <property type="entry name" value="Mur_ligase_C"/>
    <property type="match status" value="1"/>
</dbReference>
<dbReference type="InterPro" id="IPR036565">
    <property type="entry name" value="Mur-like_cat_sf"/>
</dbReference>
<feature type="domain" description="Mur ligase central" evidence="18">
    <location>
        <begin position="112"/>
        <end position="289"/>
    </location>
</feature>
<evidence type="ECO:0000259" key="16">
    <source>
        <dbReference type="Pfam" id="PF01225"/>
    </source>
</evidence>
<keyword evidence="6 14" id="KW-0132">Cell division</keyword>
<keyword evidence="15" id="KW-1133">Transmembrane helix</keyword>
<comment type="catalytic activity">
    <reaction evidence="13 14">
        <text>UDP-N-acetyl-alpha-D-muramate + L-alanine + ATP = UDP-N-acetyl-alpha-D-muramoyl-L-alanine + ADP + phosphate + H(+)</text>
        <dbReference type="Rhea" id="RHEA:23372"/>
        <dbReference type="ChEBI" id="CHEBI:15378"/>
        <dbReference type="ChEBI" id="CHEBI:30616"/>
        <dbReference type="ChEBI" id="CHEBI:43474"/>
        <dbReference type="ChEBI" id="CHEBI:57972"/>
        <dbReference type="ChEBI" id="CHEBI:70757"/>
        <dbReference type="ChEBI" id="CHEBI:83898"/>
        <dbReference type="ChEBI" id="CHEBI:456216"/>
        <dbReference type="EC" id="6.3.2.8"/>
    </reaction>
</comment>
<keyword evidence="11 14" id="KW-0131">Cell cycle</keyword>
<dbReference type="PANTHER" id="PTHR43445:SF3">
    <property type="entry name" value="UDP-N-ACETYLMURAMATE--L-ALANINE LIGASE"/>
    <property type="match status" value="1"/>
</dbReference>
<reference evidence="19 20" key="1">
    <citation type="submission" date="2020-01" db="EMBL/GenBank/DDBJ databases">
        <title>Complete genome sequence of Chitinophaga sp. H33E-04 isolated from quinoa roots.</title>
        <authorList>
            <person name="Weon H.-Y."/>
            <person name="Lee S.A."/>
        </authorList>
    </citation>
    <scope>NUCLEOTIDE SEQUENCE [LARGE SCALE GENOMIC DNA]</scope>
    <source>
        <strain evidence="19 20">H33E-04</strain>
    </source>
</reference>
<dbReference type="PANTHER" id="PTHR43445">
    <property type="entry name" value="UDP-N-ACETYLMURAMATE--L-ALANINE LIGASE-RELATED"/>
    <property type="match status" value="1"/>
</dbReference>
<feature type="domain" description="Mur ligase C-terminal" evidence="17">
    <location>
        <begin position="311"/>
        <end position="413"/>
    </location>
</feature>
<dbReference type="HAMAP" id="MF_00046">
    <property type="entry name" value="MurC"/>
    <property type="match status" value="1"/>
</dbReference>
<evidence type="ECO:0000256" key="13">
    <source>
        <dbReference type="ARBA" id="ARBA00047833"/>
    </source>
</evidence>
<dbReference type="SUPFAM" id="SSF51984">
    <property type="entry name" value="MurCD N-terminal domain"/>
    <property type="match status" value="1"/>
</dbReference>
<dbReference type="UniPathway" id="UPA00219"/>
<dbReference type="InterPro" id="IPR000713">
    <property type="entry name" value="Mur_ligase_N"/>
</dbReference>
<dbReference type="InterPro" id="IPR013221">
    <property type="entry name" value="Mur_ligase_cen"/>
</dbReference>
<keyword evidence="20" id="KW-1185">Reference proteome</keyword>
<comment type="pathway">
    <text evidence="2 14">Cell wall biogenesis; peptidoglycan biosynthesis.</text>
</comment>
<evidence type="ECO:0000313" key="20">
    <source>
        <dbReference type="Proteomes" id="UP000476411"/>
    </source>
</evidence>
<evidence type="ECO:0000256" key="3">
    <source>
        <dbReference type="ARBA" id="ARBA00012211"/>
    </source>
</evidence>
<keyword evidence="12 14" id="KW-0961">Cell wall biogenesis/degradation</keyword>
<dbReference type="Gene3D" id="3.40.1190.10">
    <property type="entry name" value="Mur-like, catalytic domain"/>
    <property type="match status" value="1"/>
</dbReference>
<keyword evidence="9 14" id="KW-0133">Cell shape</keyword>
<dbReference type="EC" id="6.3.2.8" evidence="3 14"/>
<evidence type="ECO:0000259" key="18">
    <source>
        <dbReference type="Pfam" id="PF08245"/>
    </source>
</evidence>
<evidence type="ECO:0000256" key="14">
    <source>
        <dbReference type="HAMAP-Rule" id="MF_00046"/>
    </source>
</evidence>
<dbReference type="Gene3D" id="3.90.190.20">
    <property type="entry name" value="Mur ligase, C-terminal domain"/>
    <property type="match status" value="1"/>
</dbReference>
<dbReference type="RefSeq" id="WP_162332393.1">
    <property type="nucleotide sequence ID" value="NZ_CP048113.1"/>
</dbReference>
<evidence type="ECO:0000256" key="4">
    <source>
        <dbReference type="ARBA" id="ARBA00022490"/>
    </source>
</evidence>
<dbReference type="GO" id="GO:0008763">
    <property type="term" value="F:UDP-N-acetylmuramate-L-alanine ligase activity"/>
    <property type="evidence" value="ECO:0007669"/>
    <property type="project" value="UniProtKB-UniRule"/>
</dbReference>
<keyword evidence="15" id="KW-0812">Transmembrane</keyword>
<dbReference type="GO" id="GO:0051301">
    <property type="term" value="P:cell division"/>
    <property type="evidence" value="ECO:0007669"/>
    <property type="project" value="UniProtKB-KW"/>
</dbReference>
<dbReference type="AlphaFoldDB" id="A0A6B9ZF75"/>
<keyword evidence="5 14" id="KW-0436">Ligase</keyword>
<dbReference type="InterPro" id="IPR005758">
    <property type="entry name" value="UDP-N-AcMur_Ala_ligase_MurC"/>
</dbReference>
<dbReference type="InterPro" id="IPR036615">
    <property type="entry name" value="Mur_ligase_C_dom_sf"/>
</dbReference>
<dbReference type="SUPFAM" id="SSF53244">
    <property type="entry name" value="MurD-like peptide ligases, peptide-binding domain"/>
    <property type="match status" value="1"/>
</dbReference>
<comment type="subcellular location">
    <subcellularLocation>
        <location evidence="1 14">Cytoplasm</location>
    </subcellularLocation>
</comment>
<feature type="domain" description="Mur ligase N-terminal catalytic" evidence="16">
    <location>
        <begin position="9"/>
        <end position="106"/>
    </location>
</feature>
<evidence type="ECO:0000256" key="12">
    <source>
        <dbReference type="ARBA" id="ARBA00023316"/>
    </source>
</evidence>
<dbReference type="Pfam" id="PF01225">
    <property type="entry name" value="Mur_ligase"/>
    <property type="match status" value="1"/>
</dbReference>
<dbReference type="NCBIfam" id="TIGR01082">
    <property type="entry name" value="murC"/>
    <property type="match status" value="1"/>
</dbReference>
<comment type="function">
    <text evidence="14">Cell wall formation.</text>
</comment>
<proteinExistence type="inferred from homology"/>
<feature type="binding site" evidence="14">
    <location>
        <begin position="114"/>
        <end position="120"/>
    </location>
    <ligand>
        <name>ATP</name>
        <dbReference type="ChEBI" id="CHEBI:30616"/>
    </ligand>
</feature>
<feature type="transmembrane region" description="Helical" evidence="15">
    <location>
        <begin position="9"/>
        <end position="26"/>
    </location>
</feature>
<keyword evidence="4 14" id="KW-0963">Cytoplasm</keyword>
<dbReference type="KEGG" id="chih:GWR21_14215"/>
<dbReference type="Gene3D" id="3.40.50.720">
    <property type="entry name" value="NAD(P)-binding Rossmann-like Domain"/>
    <property type="match status" value="1"/>
</dbReference>
<dbReference type="Proteomes" id="UP000476411">
    <property type="component" value="Chromosome"/>
</dbReference>
<accession>A0A6B9ZF75</accession>
<evidence type="ECO:0000313" key="19">
    <source>
        <dbReference type="EMBL" id="QHS60706.1"/>
    </source>
</evidence>
<dbReference type="GO" id="GO:0071555">
    <property type="term" value="P:cell wall organization"/>
    <property type="evidence" value="ECO:0007669"/>
    <property type="project" value="UniProtKB-KW"/>
</dbReference>
<evidence type="ECO:0000256" key="2">
    <source>
        <dbReference type="ARBA" id="ARBA00004752"/>
    </source>
</evidence>
<dbReference type="InterPro" id="IPR050061">
    <property type="entry name" value="MurCDEF_pg_biosynth"/>
</dbReference>
<dbReference type="SUPFAM" id="SSF53623">
    <property type="entry name" value="MurD-like peptide ligases, catalytic domain"/>
    <property type="match status" value="1"/>
</dbReference>
<keyword evidence="10 14" id="KW-0573">Peptidoglycan synthesis</keyword>
<dbReference type="EMBL" id="CP048113">
    <property type="protein sequence ID" value="QHS60706.1"/>
    <property type="molecule type" value="Genomic_DNA"/>
</dbReference>
<dbReference type="GO" id="GO:0009252">
    <property type="term" value="P:peptidoglycan biosynthetic process"/>
    <property type="evidence" value="ECO:0007669"/>
    <property type="project" value="UniProtKB-UniRule"/>
</dbReference>
<name>A0A6B9ZF75_9BACT</name>
<dbReference type="Pfam" id="PF08245">
    <property type="entry name" value="Mur_ligase_M"/>
    <property type="match status" value="1"/>
</dbReference>
<dbReference type="GO" id="GO:0008360">
    <property type="term" value="P:regulation of cell shape"/>
    <property type="evidence" value="ECO:0007669"/>
    <property type="project" value="UniProtKB-KW"/>
</dbReference>
<evidence type="ECO:0000256" key="8">
    <source>
        <dbReference type="ARBA" id="ARBA00022840"/>
    </source>
</evidence>
<evidence type="ECO:0000256" key="7">
    <source>
        <dbReference type="ARBA" id="ARBA00022741"/>
    </source>
</evidence>
<evidence type="ECO:0000256" key="10">
    <source>
        <dbReference type="ARBA" id="ARBA00022984"/>
    </source>
</evidence>
<evidence type="ECO:0000256" key="11">
    <source>
        <dbReference type="ARBA" id="ARBA00023306"/>
    </source>
</evidence>
<sequence>MDLNKIKRVYFIGIGGIGMSAIARFFNENGVHVSGYDRTETALTRQLVEEGMEIHYTDDVELADKQAELVVYTPAIPGTHAELIWFVKQGYEVVKRSDVLQEITKELYAITIGGTHGKTTTSTLIAHILRHAEYGCNAFLGGISANYDRNFWSSTRQVAVIEADEYDRSFLKLHPDVAVLTAIDADHLDIYGTEKEVQEAFIQYTRNIKAKGTLVAKLGLHRAAELKGDHHIWYHLDDSKADIYAANIRPAEGGYRFDVIQQDWKLTDVYLPVGGTHNIENTIAAIAVAHLLGITDGRIKAAIADFKGIKRRFEYLVKNDYQVYIDDYAHHPEELRALITSARALFPERKCVVLFQPHLYTRTRDFAEGFAESLSLADEILLLPIYPARELPIEGVHSEMIAKMISKPVQVIQKEEVLPWIKANSAPLFITAGAGDIDQFREAAEEILNGKGIVENEAIKKKA</sequence>
<evidence type="ECO:0000256" key="15">
    <source>
        <dbReference type="SAM" id="Phobius"/>
    </source>
</evidence>
<organism evidence="19 20">
    <name type="scientific">Chitinophaga agri</name>
    <dbReference type="NCBI Taxonomy" id="2703787"/>
    <lineage>
        <taxon>Bacteria</taxon>
        <taxon>Pseudomonadati</taxon>
        <taxon>Bacteroidota</taxon>
        <taxon>Chitinophagia</taxon>
        <taxon>Chitinophagales</taxon>
        <taxon>Chitinophagaceae</taxon>
        <taxon>Chitinophaga</taxon>
    </lineage>
</organism>
<keyword evidence="8 14" id="KW-0067">ATP-binding</keyword>
<gene>
    <name evidence="14" type="primary">murC</name>
    <name evidence="19" type="ORF">GWR21_14215</name>
</gene>